<dbReference type="RefSeq" id="WP_089280439.1">
    <property type="nucleotide sequence ID" value="NZ_FZON01000105.1"/>
</dbReference>
<evidence type="ECO:0000256" key="1">
    <source>
        <dbReference type="SAM" id="SignalP"/>
    </source>
</evidence>
<dbReference type="EMBL" id="FZON01000105">
    <property type="protein sequence ID" value="SNT34395.1"/>
    <property type="molecule type" value="Genomic_DNA"/>
</dbReference>
<accession>A0A239LVI5</accession>
<name>A0A239LVI5_9RHOB</name>
<evidence type="ECO:0000313" key="3">
    <source>
        <dbReference type="Proteomes" id="UP000198440"/>
    </source>
</evidence>
<dbReference type="Proteomes" id="UP000198440">
    <property type="component" value="Unassembled WGS sequence"/>
</dbReference>
<gene>
    <name evidence="2" type="ORF">SAMN04488078_11056</name>
</gene>
<keyword evidence="1" id="KW-0732">Signal</keyword>
<reference evidence="2 3" key="1">
    <citation type="submission" date="2017-06" db="EMBL/GenBank/DDBJ databases">
        <authorList>
            <person name="Kim H.J."/>
            <person name="Triplett B.A."/>
        </authorList>
    </citation>
    <scope>NUCLEOTIDE SEQUENCE [LARGE SCALE GENOMIC DNA]</scope>
    <source>
        <strain evidence="2 3">DSM 11445</strain>
    </source>
</reference>
<dbReference type="AlphaFoldDB" id="A0A239LVI5"/>
<organism evidence="2 3">
    <name type="scientific">Antarctobacter heliothermus</name>
    <dbReference type="NCBI Taxonomy" id="74033"/>
    <lineage>
        <taxon>Bacteria</taxon>
        <taxon>Pseudomonadati</taxon>
        <taxon>Pseudomonadota</taxon>
        <taxon>Alphaproteobacteria</taxon>
        <taxon>Rhodobacterales</taxon>
        <taxon>Roseobacteraceae</taxon>
        <taxon>Antarctobacter</taxon>
    </lineage>
</organism>
<feature type="chain" id="PRO_5012127770" description="Toxin co-regulated pilus biosynthesis protein Q" evidence="1">
    <location>
        <begin position="31"/>
        <end position="329"/>
    </location>
</feature>
<protein>
    <recommendedName>
        <fullName evidence="4">Toxin co-regulated pilus biosynthesis protein Q</fullName>
    </recommendedName>
</protein>
<dbReference type="OrthoDB" id="5446097at2"/>
<evidence type="ECO:0008006" key="4">
    <source>
        <dbReference type="Google" id="ProtNLM"/>
    </source>
</evidence>
<evidence type="ECO:0000313" key="2">
    <source>
        <dbReference type="EMBL" id="SNT34395.1"/>
    </source>
</evidence>
<feature type="signal peptide" evidence="1">
    <location>
        <begin position="1"/>
        <end position="30"/>
    </location>
</feature>
<proteinExistence type="predicted"/>
<sequence length="329" mass="35683">MKPLFKAMMAGATTLALVMALSLTPAPAMAGDQPNILPVPEDADLDTVPGNSRVFERVLRAIITETQTMGFRVYDQTGVIMGFTDPNRVRRSDAELIALVQRIPNVPIDVIMPIQIYASADPNPYIPDVVDLRIRVTGRMLHAQTMQSLGNFEVAFGPGAGEIPVASLPRNCGRDCVLEHVGNEAKTIGAEVGRVLAIKLDVLSPASPQPVLVPQQPMGVTPVVPQPPVAMAPVGCTGLTTAYTLAFTGFQPQEMTLIEGYLAGFKGYDHHRPVRVTMTSADYWYETCSDVARLNRNLRLMTEAMGIQARIAMAGNRFEIQKIGLMGNR</sequence>